<name>A0A284VME2_9EURY</name>
<keyword evidence="1" id="KW-0812">Transmembrane</keyword>
<reference evidence="3" key="1">
    <citation type="submission" date="2017-06" db="EMBL/GenBank/DDBJ databases">
        <authorList>
            <person name="Cremers G."/>
        </authorList>
    </citation>
    <scope>NUCLEOTIDE SEQUENCE [LARGE SCALE GENOMIC DNA]</scope>
</reference>
<sequence>MPIITFILNIVSATLNVVGGLWWSTNIITIVISVLIGLIAVFGERGLSTQKAKWVIEDGTWSSKKEYHILCIKKGTWEEGKGNQLPEGSVIGEWNGGGEMKSNVPDPTYAAAIVATIIGFISNVVSAALGLLVGVIGWITTIISIISIVAIIVFLVYLASIKKNIEGAWKVNNRRNNERSHTQLKYRHGRGSSFGFF</sequence>
<feature type="transmembrane region" description="Helical" evidence="1">
    <location>
        <begin position="20"/>
        <end position="43"/>
    </location>
</feature>
<keyword evidence="1" id="KW-1133">Transmembrane helix</keyword>
<organism evidence="2 3">
    <name type="scientific">Candidatus Methanoperedens nitratireducens</name>
    <dbReference type="NCBI Taxonomy" id="1392998"/>
    <lineage>
        <taxon>Archaea</taxon>
        <taxon>Methanobacteriati</taxon>
        <taxon>Methanobacteriota</taxon>
        <taxon>Stenosarchaea group</taxon>
        <taxon>Methanomicrobia</taxon>
        <taxon>Methanosarcinales</taxon>
        <taxon>ANME-2 cluster</taxon>
        <taxon>Candidatus Methanoperedentaceae</taxon>
        <taxon>Candidatus Methanoperedens</taxon>
    </lineage>
</organism>
<proteinExistence type="predicted"/>
<feature type="transmembrane region" description="Helical" evidence="1">
    <location>
        <begin position="135"/>
        <end position="159"/>
    </location>
</feature>
<dbReference type="RefSeq" id="WP_096204769.1">
    <property type="nucleotide sequence ID" value="NZ_FZMP01000091.1"/>
</dbReference>
<keyword evidence="3" id="KW-1185">Reference proteome</keyword>
<protein>
    <submittedName>
        <fullName evidence="2">Uncharacterized protein</fullName>
    </submittedName>
</protein>
<gene>
    <name evidence="2" type="ORF">MNV_1800002</name>
</gene>
<evidence type="ECO:0000313" key="3">
    <source>
        <dbReference type="Proteomes" id="UP000218615"/>
    </source>
</evidence>
<accession>A0A284VME2</accession>
<dbReference type="AlphaFoldDB" id="A0A284VME2"/>
<evidence type="ECO:0000256" key="1">
    <source>
        <dbReference type="SAM" id="Phobius"/>
    </source>
</evidence>
<evidence type="ECO:0000313" key="2">
    <source>
        <dbReference type="EMBL" id="SNQ60418.1"/>
    </source>
</evidence>
<keyword evidence="1" id="KW-0472">Membrane</keyword>
<feature type="transmembrane region" description="Helical" evidence="1">
    <location>
        <begin position="109"/>
        <end position="129"/>
    </location>
</feature>
<dbReference type="EMBL" id="FZMP01000091">
    <property type="protein sequence ID" value="SNQ60418.1"/>
    <property type="molecule type" value="Genomic_DNA"/>
</dbReference>
<dbReference type="Proteomes" id="UP000218615">
    <property type="component" value="Unassembled WGS sequence"/>
</dbReference>